<accession>A0A0A1UYE2</accession>
<dbReference type="HOGENOM" id="CLU_075141_0_0_1"/>
<sequence length="234" mass="25970">MADISESLVASLAETLDAAGAPCILWGQFLLNVHGIPSTIGSIDFIVPESRLAEAIPALENARNLAHCPDKNACPWSPQRRKAIEPVFHMHLGDSARTVTLYPHCQILWFLPQMNSSLPSSGQPQLELPQHLTLASSSADLPPQRPGHGSGFFTTVEYPVVVLRLHALLEVYIRLYLRDRKRRDGAYARHSVKLLTPCIDDEELPGSREISDRIKRYYKTLANGDEIILGRSGM</sequence>
<comment type="caution">
    <text evidence="1">The sequence shown here is derived from an EMBL/GenBank/DDBJ whole genome shotgun (WGS) entry which is preliminary data.</text>
</comment>
<gene>
    <name evidence="1" type="ORF">X797_004496</name>
</gene>
<name>A0A0A1UYE2_9HYPO</name>
<evidence type="ECO:0000313" key="2">
    <source>
        <dbReference type="Proteomes" id="UP000030151"/>
    </source>
</evidence>
<proteinExistence type="predicted"/>
<evidence type="ECO:0000313" key="1">
    <source>
        <dbReference type="EMBL" id="EXV02366.1"/>
    </source>
</evidence>
<dbReference type="Proteomes" id="UP000030151">
    <property type="component" value="Unassembled WGS sequence"/>
</dbReference>
<protein>
    <recommendedName>
        <fullName evidence="3">Thioredoxin reductase</fullName>
    </recommendedName>
</protein>
<evidence type="ECO:0008006" key="3">
    <source>
        <dbReference type="Google" id="ProtNLM"/>
    </source>
</evidence>
<dbReference type="OrthoDB" id="4499271at2759"/>
<dbReference type="AlphaFoldDB" id="A0A0A1UYE2"/>
<organism evidence="1 2">
    <name type="scientific">Metarhizium robertsii</name>
    <dbReference type="NCBI Taxonomy" id="568076"/>
    <lineage>
        <taxon>Eukaryota</taxon>
        <taxon>Fungi</taxon>
        <taxon>Dikarya</taxon>
        <taxon>Ascomycota</taxon>
        <taxon>Pezizomycotina</taxon>
        <taxon>Sordariomycetes</taxon>
        <taxon>Hypocreomycetidae</taxon>
        <taxon>Hypocreales</taxon>
        <taxon>Clavicipitaceae</taxon>
        <taxon>Metarhizium</taxon>
    </lineage>
</organism>
<dbReference type="EMBL" id="JELW01000005">
    <property type="protein sequence ID" value="EXV02366.1"/>
    <property type="molecule type" value="Genomic_DNA"/>
</dbReference>
<reference evidence="1 2" key="1">
    <citation type="submission" date="2014-02" db="EMBL/GenBank/DDBJ databases">
        <title>The genome sequence of the entomopathogenic fungus Metarhizium robertsii ARSEF 2575.</title>
        <authorList>
            <person name="Giuliano Garisto Donzelli B."/>
            <person name="Roe B.A."/>
            <person name="Macmil S.L."/>
            <person name="Krasnoff S.B."/>
            <person name="Gibson D.M."/>
        </authorList>
    </citation>
    <scope>NUCLEOTIDE SEQUENCE [LARGE SCALE GENOMIC DNA]</scope>
    <source>
        <strain evidence="1 2">ARSEF 2575</strain>
    </source>
</reference>